<feature type="non-terminal residue" evidence="1">
    <location>
        <position position="1"/>
    </location>
</feature>
<accession>A0A816HSB0</accession>
<keyword evidence="2" id="KW-1185">Reference proteome</keyword>
<gene>
    <name evidence="1" type="ORF">XAT740_LOCUS63269</name>
</gene>
<protein>
    <submittedName>
        <fullName evidence="1">Uncharacterized protein</fullName>
    </submittedName>
</protein>
<evidence type="ECO:0000313" key="1">
    <source>
        <dbReference type="EMBL" id="CAF1689353.1"/>
    </source>
</evidence>
<evidence type="ECO:0000313" key="2">
    <source>
        <dbReference type="Proteomes" id="UP000663828"/>
    </source>
</evidence>
<name>A0A816HSB0_ADIRI</name>
<dbReference type="AlphaFoldDB" id="A0A816HSB0"/>
<dbReference type="Proteomes" id="UP000663828">
    <property type="component" value="Unassembled WGS sequence"/>
</dbReference>
<organism evidence="1 2">
    <name type="scientific">Adineta ricciae</name>
    <name type="common">Rotifer</name>
    <dbReference type="NCBI Taxonomy" id="249248"/>
    <lineage>
        <taxon>Eukaryota</taxon>
        <taxon>Metazoa</taxon>
        <taxon>Spiralia</taxon>
        <taxon>Gnathifera</taxon>
        <taxon>Rotifera</taxon>
        <taxon>Eurotatoria</taxon>
        <taxon>Bdelloidea</taxon>
        <taxon>Adinetida</taxon>
        <taxon>Adinetidae</taxon>
        <taxon>Adineta</taxon>
    </lineage>
</organism>
<comment type="caution">
    <text evidence="1">The sequence shown here is derived from an EMBL/GenBank/DDBJ whole genome shotgun (WGS) entry which is preliminary data.</text>
</comment>
<reference evidence="1" key="1">
    <citation type="submission" date="2021-02" db="EMBL/GenBank/DDBJ databases">
        <authorList>
            <person name="Nowell W R."/>
        </authorList>
    </citation>
    <scope>NUCLEOTIDE SEQUENCE</scope>
</reference>
<dbReference type="EMBL" id="CAJNOR010019178">
    <property type="protein sequence ID" value="CAF1689353.1"/>
    <property type="molecule type" value="Genomic_DNA"/>
</dbReference>
<sequence>QRSYEDYELLLTRVVGQPTVSVREPPWNQAPMFVFRNEIRTQLNHRSAIHNAVQAGCNPMVCVAQDFCKGKPVEEPAFLKKLLELSD</sequence>
<proteinExistence type="predicted"/>
<feature type="non-terminal residue" evidence="1">
    <location>
        <position position="87"/>
    </location>
</feature>